<organism evidence="2 3">
    <name type="scientific">Lapidilactobacillus mulanensis</name>
    <dbReference type="NCBI Taxonomy" id="2485999"/>
    <lineage>
        <taxon>Bacteria</taxon>
        <taxon>Bacillati</taxon>
        <taxon>Bacillota</taxon>
        <taxon>Bacilli</taxon>
        <taxon>Lactobacillales</taxon>
        <taxon>Lactobacillaceae</taxon>
        <taxon>Lapidilactobacillus</taxon>
    </lineage>
</organism>
<proteinExistence type="inferred from homology"/>
<dbReference type="InterPro" id="IPR002696">
    <property type="entry name" value="Membr_insert_effic_factor_YidD"/>
</dbReference>
<dbReference type="Pfam" id="PF01809">
    <property type="entry name" value="YidD"/>
    <property type="match status" value="1"/>
</dbReference>
<protein>
    <recommendedName>
        <fullName evidence="1">Putative membrane protein insertion efficiency factor</fullName>
    </recommendedName>
</protein>
<evidence type="ECO:0000313" key="3">
    <source>
        <dbReference type="Proteomes" id="UP001597244"/>
    </source>
</evidence>
<comment type="function">
    <text evidence="1">Could be involved in insertion of integral membrane proteins into the membrane.</text>
</comment>
<comment type="caution">
    <text evidence="2">The sequence shown here is derived from an EMBL/GenBank/DDBJ whole genome shotgun (WGS) entry which is preliminary data.</text>
</comment>
<dbReference type="EMBL" id="JBHTOF010000014">
    <property type="protein sequence ID" value="MFD1464655.1"/>
    <property type="molecule type" value="Genomic_DNA"/>
</dbReference>
<dbReference type="Proteomes" id="UP001597244">
    <property type="component" value="Unassembled WGS sequence"/>
</dbReference>
<dbReference type="HAMAP" id="MF_00386">
    <property type="entry name" value="UPF0161_YidD"/>
    <property type="match status" value="1"/>
</dbReference>
<sequence>MKRLLIWLIRIYQKYISPMSRPHCRYYPTCSNYTLQAVQKHGALKGIIMGIARILRCNPFVRGGVDPVPDFFTIFRNPHPEDYEDEIITAKFHPNTTKVKE</sequence>
<dbReference type="NCBIfam" id="TIGR00278">
    <property type="entry name" value="membrane protein insertion efficiency factor YidD"/>
    <property type="match status" value="1"/>
</dbReference>
<gene>
    <name evidence="2" type="primary">yidD</name>
    <name evidence="2" type="ORF">ACFQ4L_00930</name>
</gene>
<comment type="similarity">
    <text evidence="1">Belongs to the UPF0161 family.</text>
</comment>
<dbReference type="PANTHER" id="PTHR33383:SF1">
    <property type="entry name" value="MEMBRANE PROTEIN INSERTION EFFICIENCY FACTOR-RELATED"/>
    <property type="match status" value="1"/>
</dbReference>
<accession>A0ABW4DN33</accession>
<keyword evidence="1" id="KW-1003">Cell membrane</keyword>
<reference evidence="3" key="1">
    <citation type="journal article" date="2019" name="Int. J. Syst. Evol. Microbiol.">
        <title>The Global Catalogue of Microorganisms (GCM) 10K type strain sequencing project: providing services to taxonomists for standard genome sequencing and annotation.</title>
        <authorList>
            <consortium name="The Broad Institute Genomics Platform"/>
            <consortium name="The Broad Institute Genome Sequencing Center for Infectious Disease"/>
            <person name="Wu L."/>
            <person name="Ma J."/>
        </authorList>
    </citation>
    <scope>NUCLEOTIDE SEQUENCE [LARGE SCALE GENOMIC DNA]</scope>
    <source>
        <strain evidence="3">CCM 8951</strain>
    </source>
</reference>
<evidence type="ECO:0000313" key="2">
    <source>
        <dbReference type="EMBL" id="MFD1464655.1"/>
    </source>
</evidence>
<dbReference type="PANTHER" id="PTHR33383">
    <property type="entry name" value="MEMBRANE PROTEIN INSERTION EFFICIENCY FACTOR-RELATED"/>
    <property type="match status" value="1"/>
</dbReference>
<keyword evidence="1" id="KW-0472">Membrane</keyword>
<dbReference type="SMART" id="SM01234">
    <property type="entry name" value="Haemolytic"/>
    <property type="match status" value="1"/>
</dbReference>
<evidence type="ECO:0000256" key="1">
    <source>
        <dbReference type="HAMAP-Rule" id="MF_00386"/>
    </source>
</evidence>
<keyword evidence="3" id="KW-1185">Reference proteome</keyword>
<name>A0ABW4DN33_9LACO</name>
<dbReference type="RefSeq" id="WP_125576868.1">
    <property type="nucleotide sequence ID" value="NZ_JBHTOF010000014.1"/>
</dbReference>
<comment type="subcellular location">
    <subcellularLocation>
        <location evidence="1">Cell membrane</location>
        <topology evidence="1">Peripheral membrane protein</topology>
        <orientation evidence="1">Cytoplasmic side</orientation>
    </subcellularLocation>
</comment>